<keyword evidence="3" id="KW-0813">Transport</keyword>
<evidence type="ECO:0000256" key="6">
    <source>
        <dbReference type="SAM" id="Coils"/>
    </source>
</evidence>
<dbReference type="GO" id="GO:0000813">
    <property type="term" value="C:ESCRT I complex"/>
    <property type="evidence" value="ECO:0007669"/>
    <property type="project" value="TreeGrafter"/>
</dbReference>
<gene>
    <name evidence="8" type="ORF">CJ030_MR6G021357</name>
</gene>
<dbReference type="GO" id="GO:0043162">
    <property type="term" value="P:ubiquitin-dependent protein catabolic process via the multivesicular body sorting pathway"/>
    <property type="evidence" value="ECO:0007669"/>
    <property type="project" value="TreeGrafter"/>
</dbReference>
<keyword evidence="9" id="KW-1185">Reference proteome</keyword>
<dbReference type="Proteomes" id="UP000516437">
    <property type="component" value="Chromosome 6"/>
</dbReference>
<dbReference type="Pfam" id="PF07200">
    <property type="entry name" value="Mod_r"/>
    <property type="match status" value="1"/>
</dbReference>
<comment type="subcellular location">
    <subcellularLocation>
        <location evidence="1">Endosome</location>
    </subcellularLocation>
</comment>
<dbReference type="InterPro" id="IPR029012">
    <property type="entry name" value="Helix_hairpin_bin_sf"/>
</dbReference>
<evidence type="ECO:0000256" key="4">
    <source>
        <dbReference type="ARBA" id="ARBA00022753"/>
    </source>
</evidence>
<dbReference type="OrthoDB" id="10260857at2759"/>
<sequence>MSKGRGELGEGTANYGAEKLGEFIGSSLLTLLRQVNGFEELPPLDFMLQCKIIRTTELAAAQEKLNELERQKEDSLKFYSPASLLCRFQAMNKTEKESENQHWQLLDNEMDLGAFMQKYRKSRTTYLHRQALIHLAAKTSSTG</sequence>
<keyword evidence="6" id="KW-0175">Coiled coil</keyword>
<dbReference type="GO" id="GO:0006612">
    <property type="term" value="P:protein targeting to membrane"/>
    <property type="evidence" value="ECO:0007669"/>
    <property type="project" value="TreeGrafter"/>
</dbReference>
<dbReference type="EMBL" id="RXIC02000024">
    <property type="protein sequence ID" value="KAB1211453.1"/>
    <property type="molecule type" value="Genomic_DNA"/>
</dbReference>
<organism evidence="8 9">
    <name type="scientific">Morella rubra</name>
    <name type="common">Chinese bayberry</name>
    <dbReference type="NCBI Taxonomy" id="262757"/>
    <lineage>
        <taxon>Eukaryota</taxon>
        <taxon>Viridiplantae</taxon>
        <taxon>Streptophyta</taxon>
        <taxon>Embryophyta</taxon>
        <taxon>Tracheophyta</taxon>
        <taxon>Spermatophyta</taxon>
        <taxon>Magnoliopsida</taxon>
        <taxon>eudicotyledons</taxon>
        <taxon>Gunneridae</taxon>
        <taxon>Pentapetalae</taxon>
        <taxon>rosids</taxon>
        <taxon>fabids</taxon>
        <taxon>Fagales</taxon>
        <taxon>Myricaceae</taxon>
        <taxon>Morella</taxon>
    </lineage>
</organism>
<keyword evidence="5" id="KW-0653">Protein transport</keyword>
<keyword evidence="4" id="KW-0967">Endosome</keyword>
<dbReference type="GO" id="GO:0006623">
    <property type="term" value="P:protein targeting to vacuole"/>
    <property type="evidence" value="ECO:0007669"/>
    <property type="project" value="TreeGrafter"/>
</dbReference>
<proteinExistence type="inferred from homology"/>
<accession>A0A6A1VFG3</accession>
<reference evidence="8 9" key="1">
    <citation type="journal article" date="2019" name="Plant Biotechnol. J.">
        <title>The red bayberry genome and genetic basis of sex determination.</title>
        <authorList>
            <person name="Jia H.M."/>
            <person name="Jia H.J."/>
            <person name="Cai Q.L."/>
            <person name="Wang Y."/>
            <person name="Zhao H.B."/>
            <person name="Yang W.F."/>
            <person name="Wang G.Y."/>
            <person name="Li Y.H."/>
            <person name="Zhan D.L."/>
            <person name="Shen Y.T."/>
            <person name="Niu Q.F."/>
            <person name="Chang L."/>
            <person name="Qiu J."/>
            <person name="Zhao L."/>
            <person name="Xie H.B."/>
            <person name="Fu W.Y."/>
            <person name="Jin J."/>
            <person name="Li X.W."/>
            <person name="Jiao Y."/>
            <person name="Zhou C.C."/>
            <person name="Tu T."/>
            <person name="Chai C.Y."/>
            <person name="Gao J.L."/>
            <person name="Fan L.J."/>
            <person name="van de Weg E."/>
            <person name="Wang J.Y."/>
            <person name="Gao Z.S."/>
        </authorList>
    </citation>
    <scope>NUCLEOTIDE SEQUENCE [LARGE SCALE GENOMIC DNA]</scope>
    <source>
        <tissue evidence="8">Leaves</tissue>
    </source>
</reference>
<feature type="domain" description="VPS37 C-terminal" evidence="7">
    <location>
        <begin position="52"/>
        <end position="131"/>
    </location>
</feature>
<dbReference type="Gene3D" id="1.10.287.660">
    <property type="entry name" value="Helix hairpin bin"/>
    <property type="match status" value="1"/>
</dbReference>
<evidence type="ECO:0000313" key="9">
    <source>
        <dbReference type="Proteomes" id="UP000516437"/>
    </source>
</evidence>
<evidence type="ECO:0000256" key="1">
    <source>
        <dbReference type="ARBA" id="ARBA00004177"/>
    </source>
</evidence>
<evidence type="ECO:0000259" key="7">
    <source>
        <dbReference type="Pfam" id="PF07200"/>
    </source>
</evidence>
<feature type="coiled-coil region" evidence="6">
    <location>
        <begin position="51"/>
        <end position="78"/>
    </location>
</feature>
<dbReference type="PANTHER" id="PTHR13678">
    <property type="entry name" value="VACUOLAR PROTEIN SORTING-ASSOCIATED PROTEIN 37"/>
    <property type="match status" value="1"/>
</dbReference>
<evidence type="ECO:0000313" key="8">
    <source>
        <dbReference type="EMBL" id="KAB1211453.1"/>
    </source>
</evidence>
<evidence type="ECO:0000256" key="2">
    <source>
        <dbReference type="ARBA" id="ARBA00007617"/>
    </source>
</evidence>
<evidence type="ECO:0000256" key="3">
    <source>
        <dbReference type="ARBA" id="ARBA00022448"/>
    </source>
</evidence>
<dbReference type="InterPro" id="IPR009851">
    <property type="entry name" value="Mod_r"/>
</dbReference>
<dbReference type="AlphaFoldDB" id="A0A6A1VFG3"/>
<dbReference type="PANTHER" id="PTHR13678:SF2">
    <property type="entry name" value="VACUOLAR PROTEIN SORTING-ASSOCIATED PROTEIN 37A"/>
    <property type="match status" value="1"/>
</dbReference>
<protein>
    <recommendedName>
        <fullName evidence="7">VPS37 C-terminal domain-containing protein</fullName>
    </recommendedName>
</protein>
<comment type="caution">
    <text evidence="8">The sequence shown here is derived from an EMBL/GenBank/DDBJ whole genome shotgun (WGS) entry which is preliminary data.</text>
</comment>
<name>A0A6A1VFG3_9ROSI</name>
<evidence type="ECO:0000256" key="5">
    <source>
        <dbReference type="ARBA" id="ARBA00022927"/>
    </source>
</evidence>
<comment type="similarity">
    <text evidence="2">Belongs to the VPS37 family.</text>
</comment>